<accession>A0ABR0B4R1</accession>
<proteinExistence type="predicted"/>
<protein>
    <submittedName>
        <fullName evidence="1">Uncharacterized protein</fullName>
    </submittedName>
</protein>
<name>A0ABR0B4R1_9CRUS</name>
<comment type="caution">
    <text evidence="1">The sequence shown here is derived from an EMBL/GenBank/DDBJ whole genome shotgun (WGS) entry which is preliminary data.</text>
</comment>
<evidence type="ECO:0000313" key="2">
    <source>
        <dbReference type="Proteomes" id="UP001234178"/>
    </source>
</evidence>
<dbReference type="EMBL" id="JAOYFB010000040">
    <property type="protein sequence ID" value="KAK4036687.1"/>
    <property type="molecule type" value="Genomic_DNA"/>
</dbReference>
<dbReference type="Proteomes" id="UP001234178">
    <property type="component" value="Unassembled WGS sequence"/>
</dbReference>
<organism evidence="1 2">
    <name type="scientific">Daphnia magna</name>
    <dbReference type="NCBI Taxonomy" id="35525"/>
    <lineage>
        <taxon>Eukaryota</taxon>
        <taxon>Metazoa</taxon>
        <taxon>Ecdysozoa</taxon>
        <taxon>Arthropoda</taxon>
        <taxon>Crustacea</taxon>
        <taxon>Branchiopoda</taxon>
        <taxon>Diplostraca</taxon>
        <taxon>Cladocera</taxon>
        <taxon>Anomopoda</taxon>
        <taxon>Daphniidae</taxon>
        <taxon>Daphnia</taxon>
    </lineage>
</organism>
<gene>
    <name evidence="1" type="ORF">OUZ56_028728</name>
</gene>
<reference evidence="1 2" key="1">
    <citation type="journal article" date="2023" name="Nucleic Acids Res.">
        <title>The hologenome of Daphnia magna reveals possible DNA methylation and microbiome-mediated evolution of the host genome.</title>
        <authorList>
            <person name="Chaturvedi A."/>
            <person name="Li X."/>
            <person name="Dhandapani V."/>
            <person name="Marshall H."/>
            <person name="Kissane S."/>
            <person name="Cuenca-Cambronero M."/>
            <person name="Asole G."/>
            <person name="Calvet F."/>
            <person name="Ruiz-Romero M."/>
            <person name="Marangio P."/>
            <person name="Guigo R."/>
            <person name="Rago D."/>
            <person name="Mirbahai L."/>
            <person name="Eastwood N."/>
            <person name="Colbourne J.K."/>
            <person name="Zhou J."/>
            <person name="Mallon E."/>
            <person name="Orsini L."/>
        </authorList>
    </citation>
    <scope>NUCLEOTIDE SEQUENCE [LARGE SCALE GENOMIC DNA]</scope>
    <source>
        <strain evidence="1">LRV0_1</strain>
    </source>
</reference>
<sequence length="83" mass="9558">MLIPRIKLIKERKCGEKFFFIIPDLSHKNIGVIIQVRSAILTQQRRSSEIKRTTEHCRTHYIALLISMTVSSHVTLGVLESKV</sequence>
<keyword evidence="2" id="KW-1185">Reference proteome</keyword>
<evidence type="ECO:0000313" key="1">
    <source>
        <dbReference type="EMBL" id="KAK4036687.1"/>
    </source>
</evidence>